<accession>B4IP24</accession>
<dbReference type="EMBL" id="CH677946">
    <property type="protein sequence ID" value="EDW49755.1"/>
    <property type="molecule type" value="Genomic_DNA"/>
</dbReference>
<dbReference type="Pfam" id="PF01576">
    <property type="entry name" value="Myosin_tail_1"/>
    <property type="match status" value="1"/>
</dbReference>
<keyword evidence="1 2" id="KW-0175">Coiled coil</keyword>
<feature type="domain" description="Myosin tail" evidence="3">
    <location>
        <begin position="2"/>
        <end position="49"/>
    </location>
</feature>
<dbReference type="Proteomes" id="UP000001292">
    <property type="component" value="Unassembled WGS sequence"/>
</dbReference>
<evidence type="ECO:0000313" key="6">
    <source>
        <dbReference type="Proteomes" id="UP000001292"/>
    </source>
</evidence>
<proteinExistence type="predicted"/>
<name>B4IP24_DROSE</name>
<gene>
    <name evidence="4" type="primary">Dsec\GM11044</name>
    <name evidence="5" type="synonym">Dsec\GM12076</name>
    <name evidence="4" type="ORF">Dsec_GM11044</name>
    <name evidence="5" type="ORF">Dsec_GM12076</name>
    <name evidence="4" type="ORF">GM11044</name>
    <name evidence="4" type="ORF">GM12076</name>
</gene>
<dbReference type="STRING" id="7238.B4IP24"/>
<feature type="coiled-coil region" evidence="2">
    <location>
        <begin position="4"/>
        <end position="45"/>
    </location>
</feature>
<keyword evidence="6" id="KW-1185">Reference proteome</keyword>
<dbReference type="HOGENOM" id="CLU_203438_0_0_1"/>
<evidence type="ECO:0000313" key="4">
    <source>
        <dbReference type="EMBL" id="EDW49755.1"/>
    </source>
</evidence>
<protein>
    <submittedName>
        <fullName evidence="4">GM11044</fullName>
    </submittedName>
    <submittedName>
        <fullName evidence="5">GM12076</fullName>
    </submittedName>
</protein>
<evidence type="ECO:0000256" key="2">
    <source>
        <dbReference type="SAM" id="Coils"/>
    </source>
</evidence>
<evidence type="ECO:0000256" key="1">
    <source>
        <dbReference type="ARBA" id="ARBA00023054"/>
    </source>
</evidence>
<organism evidence="6">
    <name type="scientific">Drosophila sechellia</name>
    <name type="common">Fruit fly</name>
    <dbReference type="NCBI Taxonomy" id="7238"/>
    <lineage>
        <taxon>Eukaryota</taxon>
        <taxon>Metazoa</taxon>
        <taxon>Ecdysozoa</taxon>
        <taxon>Arthropoda</taxon>
        <taxon>Hexapoda</taxon>
        <taxon>Insecta</taxon>
        <taxon>Pterygota</taxon>
        <taxon>Neoptera</taxon>
        <taxon>Endopterygota</taxon>
        <taxon>Diptera</taxon>
        <taxon>Brachycera</taxon>
        <taxon>Muscomorpha</taxon>
        <taxon>Ephydroidea</taxon>
        <taxon>Drosophilidae</taxon>
        <taxon>Drosophila</taxon>
        <taxon>Sophophora</taxon>
    </lineage>
</organism>
<dbReference type="GO" id="GO:0016459">
    <property type="term" value="C:myosin complex"/>
    <property type="evidence" value="ECO:0007669"/>
    <property type="project" value="InterPro"/>
</dbReference>
<evidence type="ECO:0000313" key="5">
    <source>
        <dbReference type="EMBL" id="EDW53688.1"/>
    </source>
</evidence>
<reference evidence="4" key="2">
    <citation type="submission" date="2008-06" db="EMBL/GenBank/DDBJ databases">
        <authorList>
            <consortium name="FlyBase"/>
        </authorList>
    </citation>
    <scope>NUCLEOTIDE SEQUENCE</scope>
    <source>
        <strain evidence="4">Rob3c</strain>
    </source>
</reference>
<dbReference type="EMBL" id="CH680052">
    <property type="protein sequence ID" value="EDW53688.1"/>
    <property type="molecule type" value="Genomic_DNA"/>
</dbReference>
<sequence length="54" mass="6019">MAAKEELQALSKEVERKVKALEAEVLQLTEDLASSERARRAAETQRYALTLCVA</sequence>
<evidence type="ECO:0000259" key="3">
    <source>
        <dbReference type="Pfam" id="PF01576"/>
    </source>
</evidence>
<dbReference type="AlphaFoldDB" id="B4IP24"/>
<dbReference type="InterPro" id="IPR002928">
    <property type="entry name" value="Myosin_tail"/>
</dbReference>
<reference evidence="4 6" key="1">
    <citation type="journal article" date="2007" name="Nature">
        <title>Evolution of genes and genomes on the Drosophila phylogeny.</title>
        <authorList>
            <consortium name="Drosophila 12 Genomes Consortium"/>
            <person name="Clark A.G."/>
            <person name="Eisen M.B."/>
            <person name="Smith D.R."/>
            <person name="Bergman C.M."/>
            <person name="Oliver B."/>
            <person name="Markow T.A."/>
            <person name="Kaufman T.C."/>
            <person name="Kellis M."/>
            <person name="Gelbart W."/>
            <person name="Iyer V.N."/>
            <person name="Pollard D.A."/>
            <person name="Sackton T.B."/>
            <person name="Larracuente A.M."/>
            <person name="Singh N.D."/>
            <person name="Abad J.P."/>
            <person name="Abt D.N."/>
            <person name="Adryan B."/>
            <person name="Aguade M."/>
            <person name="Akashi H."/>
            <person name="Anderson W.W."/>
            <person name="Aquadro C.F."/>
            <person name="Ardell D.H."/>
            <person name="Arguello R."/>
            <person name="Artieri C.G."/>
            <person name="Barbash D.A."/>
            <person name="Barker D."/>
            <person name="Barsanti P."/>
            <person name="Batterham P."/>
            <person name="Batzoglou S."/>
            <person name="Begun D."/>
            <person name="Bhutkar A."/>
            <person name="Blanco E."/>
            <person name="Bosak S.A."/>
            <person name="Bradley R.K."/>
            <person name="Brand A.D."/>
            <person name="Brent M.R."/>
            <person name="Brooks A.N."/>
            <person name="Brown R.H."/>
            <person name="Butlin R.K."/>
            <person name="Caggese C."/>
            <person name="Calvi B.R."/>
            <person name="Bernardo de Carvalho A."/>
            <person name="Caspi A."/>
            <person name="Castrezana S."/>
            <person name="Celniker S.E."/>
            <person name="Chang J.L."/>
            <person name="Chapple C."/>
            <person name="Chatterji S."/>
            <person name="Chinwalla A."/>
            <person name="Civetta A."/>
            <person name="Clifton S.W."/>
            <person name="Comeron J.M."/>
            <person name="Costello J.C."/>
            <person name="Coyne J.A."/>
            <person name="Daub J."/>
            <person name="David R.G."/>
            <person name="Delcher A.L."/>
            <person name="Delehaunty K."/>
            <person name="Do C.B."/>
            <person name="Ebling H."/>
            <person name="Edwards K."/>
            <person name="Eickbush T."/>
            <person name="Evans J.D."/>
            <person name="Filipski A."/>
            <person name="Findeiss S."/>
            <person name="Freyhult E."/>
            <person name="Fulton L."/>
            <person name="Fulton R."/>
            <person name="Garcia A.C."/>
            <person name="Gardiner A."/>
            <person name="Garfield D.A."/>
            <person name="Garvin B.E."/>
            <person name="Gibson G."/>
            <person name="Gilbert D."/>
            <person name="Gnerre S."/>
            <person name="Godfrey J."/>
            <person name="Good R."/>
            <person name="Gotea V."/>
            <person name="Gravely B."/>
            <person name="Greenberg A.J."/>
            <person name="Griffiths-Jones S."/>
            <person name="Gross S."/>
            <person name="Guigo R."/>
            <person name="Gustafson E.A."/>
            <person name="Haerty W."/>
            <person name="Hahn M.W."/>
            <person name="Halligan D.L."/>
            <person name="Halpern A.L."/>
            <person name="Halter G.M."/>
            <person name="Han M.V."/>
            <person name="Heger A."/>
            <person name="Hillier L."/>
            <person name="Hinrichs A.S."/>
            <person name="Holmes I."/>
            <person name="Hoskins R.A."/>
            <person name="Hubisz M.J."/>
            <person name="Hultmark D."/>
            <person name="Huntley M.A."/>
            <person name="Jaffe D.B."/>
            <person name="Jagadeeshan S."/>
            <person name="Jeck W.R."/>
            <person name="Johnson J."/>
            <person name="Jones C.D."/>
            <person name="Jordan W.C."/>
            <person name="Karpen G.H."/>
            <person name="Kataoka E."/>
            <person name="Keightley P.D."/>
            <person name="Kheradpour P."/>
            <person name="Kirkness E.F."/>
            <person name="Koerich L.B."/>
            <person name="Kristiansen K."/>
            <person name="Kudrna D."/>
            <person name="Kulathinal R.J."/>
            <person name="Kumar S."/>
            <person name="Kwok R."/>
            <person name="Lander E."/>
            <person name="Langley C.H."/>
            <person name="Lapoint R."/>
            <person name="Lazzaro B.P."/>
            <person name="Lee S.J."/>
            <person name="Levesque L."/>
            <person name="Li R."/>
            <person name="Lin C.F."/>
            <person name="Lin M.F."/>
            <person name="Lindblad-Toh K."/>
            <person name="Llopart A."/>
            <person name="Long M."/>
            <person name="Low L."/>
            <person name="Lozovsky E."/>
            <person name="Lu J."/>
            <person name="Luo M."/>
            <person name="Machado C.A."/>
            <person name="Makalowski W."/>
            <person name="Marzo M."/>
            <person name="Matsuda M."/>
            <person name="Matzkin L."/>
            <person name="McAllister B."/>
            <person name="McBride C.S."/>
            <person name="McKernan B."/>
            <person name="McKernan K."/>
            <person name="Mendez-Lago M."/>
            <person name="Minx P."/>
            <person name="Mollenhauer M.U."/>
            <person name="Montooth K."/>
            <person name="Mount S.M."/>
            <person name="Mu X."/>
            <person name="Myers E."/>
            <person name="Negre B."/>
            <person name="Newfeld S."/>
            <person name="Nielsen R."/>
            <person name="Noor M.A."/>
            <person name="O'Grady P."/>
            <person name="Pachter L."/>
            <person name="Papaceit M."/>
            <person name="Parisi M.J."/>
            <person name="Parisi M."/>
            <person name="Parts L."/>
            <person name="Pedersen J.S."/>
            <person name="Pesole G."/>
            <person name="Phillippy A.M."/>
            <person name="Ponting C.P."/>
            <person name="Pop M."/>
            <person name="Porcelli D."/>
            <person name="Powell J.R."/>
            <person name="Prohaska S."/>
            <person name="Pruitt K."/>
            <person name="Puig M."/>
            <person name="Quesneville H."/>
            <person name="Ram K.R."/>
            <person name="Rand D."/>
            <person name="Rasmussen M.D."/>
            <person name="Reed L.K."/>
            <person name="Reenan R."/>
            <person name="Reily A."/>
            <person name="Remington K.A."/>
            <person name="Rieger T.T."/>
            <person name="Ritchie M.G."/>
            <person name="Robin C."/>
            <person name="Rogers Y.H."/>
            <person name="Rohde C."/>
            <person name="Rozas J."/>
            <person name="Rubenfield M.J."/>
            <person name="Ruiz A."/>
            <person name="Russo S."/>
            <person name="Salzberg S.L."/>
            <person name="Sanchez-Gracia A."/>
            <person name="Saranga D.J."/>
            <person name="Sato H."/>
            <person name="Schaeffer S.W."/>
            <person name="Schatz M.C."/>
            <person name="Schlenke T."/>
            <person name="Schwartz R."/>
            <person name="Segarra C."/>
            <person name="Singh R.S."/>
            <person name="Sirot L."/>
            <person name="Sirota M."/>
            <person name="Sisneros N.B."/>
            <person name="Smith C.D."/>
            <person name="Smith T.F."/>
            <person name="Spieth J."/>
            <person name="Stage D.E."/>
            <person name="Stark A."/>
            <person name="Stephan W."/>
            <person name="Strausberg R.L."/>
            <person name="Strempel S."/>
            <person name="Sturgill D."/>
            <person name="Sutton G."/>
            <person name="Sutton G.G."/>
            <person name="Tao W."/>
            <person name="Teichmann S."/>
            <person name="Tobari Y.N."/>
            <person name="Tomimura Y."/>
            <person name="Tsolas J.M."/>
            <person name="Valente V.L."/>
            <person name="Venter E."/>
            <person name="Venter J.C."/>
            <person name="Vicario S."/>
            <person name="Vieira F.G."/>
            <person name="Vilella A.J."/>
            <person name="Villasante A."/>
            <person name="Walenz B."/>
            <person name="Wang J."/>
            <person name="Wasserman M."/>
            <person name="Watts T."/>
            <person name="Wilson D."/>
            <person name="Wilson R.K."/>
            <person name="Wing R.A."/>
            <person name="Wolfner M.F."/>
            <person name="Wong A."/>
            <person name="Wong G.K."/>
            <person name="Wu C.I."/>
            <person name="Wu G."/>
            <person name="Yamamoto D."/>
            <person name="Yang H.P."/>
            <person name="Yang S.P."/>
            <person name="Yorke J.A."/>
            <person name="Yoshida K."/>
            <person name="Zdobnov E."/>
            <person name="Zhang P."/>
            <person name="Zhang Y."/>
            <person name="Zimin A.V."/>
            <person name="Baldwin J."/>
            <person name="Abdouelleil A."/>
            <person name="Abdulkadir J."/>
            <person name="Abebe A."/>
            <person name="Abera B."/>
            <person name="Abreu J."/>
            <person name="Acer S.C."/>
            <person name="Aftuck L."/>
            <person name="Alexander A."/>
            <person name="An P."/>
            <person name="Anderson E."/>
            <person name="Anderson S."/>
            <person name="Arachi H."/>
            <person name="Azer M."/>
            <person name="Bachantsang P."/>
            <person name="Barry A."/>
            <person name="Bayul T."/>
            <person name="Berlin A."/>
            <person name="Bessette D."/>
            <person name="Bloom T."/>
            <person name="Blye J."/>
            <person name="Boguslavskiy L."/>
            <person name="Bonnet C."/>
            <person name="Boukhgalter B."/>
            <person name="Bourzgui I."/>
            <person name="Brown A."/>
            <person name="Cahill P."/>
            <person name="Channer S."/>
            <person name="Cheshatsang Y."/>
            <person name="Chuda L."/>
            <person name="Citroen M."/>
            <person name="Collymore A."/>
            <person name="Cooke P."/>
            <person name="Costello M."/>
            <person name="D'Aco K."/>
            <person name="Daza R."/>
            <person name="De Haan G."/>
            <person name="DeGray S."/>
            <person name="DeMaso C."/>
            <person name="Dhargay N."/>
            <person name="Dooley K."/>
            <person name="Dooley E."/>
            <person name="Doricent M."/>
            <person name="Dorje P."/>
            <person name="Dorjee K."/>
            <person name="Dupes A."/>
            <person name="Elong R."/>
            <person name="Falk J."/>
            <person name="Farina A."/>
            <person name="Faro S."/>
            <person name="Ferguson D."/>
            <person name="Fisher S."/>
            <person name="Foley C.D."/>
            <person name="Franke A."/>
            <person name="Friedrich D."/>
            <person name="Gadbois L."/>
            <person name="Gearin G."/>
            <person name="Gearin C.R."/>
            <person name="Giannoukos G."/>
            <person name="Goode T."/>
            <person name="Graham J."/>
            <person name="Grandbois E."/>
            <person name="Grewal S."/>
            <person name="Gyaltsen K."/>
            <person name="Hafez N."/>
            <person name="Hagos B."/>
            <person name="Hall J."/>
            <person name="Henson C."/>
            <person name="Hollinger A."/>
            <person name="Honan T."/>
            <person name="Huard M.D."/>
            <person name="Hughes L."/>
            <person name="Hurhula B."/>
            <person name="Husby M.E."/>
            <person name="Kamat A."/>
            <person name="Kanga B."/>
            <person name="Kashin S."/>
            <person name="Khazanovich D."/>
            <person name="Kisner P."/>
            <person name="Lance K."/>
            <person name="Lara M."/>
            <person name="Lee W."/>
            <person name="Lennon N."/>
            <person name="Letendre F."/>
            <person name="LeVine R."/>
            <person name="Lipovsky A."/>
            <person name="Liu X."/>
            <person name="Liu J."/>
            <person name="Liu S."/>
            <person name="Lokyitsang T."/>
            <person name="Lokyitsang Y."/>
            <person name="Lubonja R."/>
            <person name="Lui A."/>
            <person name="MacDonald P."/>
            <person name="Magnisalis V."/>
            <person name="Maru K."/>
            <person name="Matthews C."/>
            <person name="McCusker W."/>
            <person name="McDonough S."/>
            <person name="Mehta T."/>
            <person name="Meldrim J."/>
            <person name="Meneus L."/>
            <person name="Mihai O."/>
            <person name="Mihalev A."/>
            <person name="Mihova T."/>
            <person name="Mittelman R."/>
            <person name="Mlenga V."/>
            <person name="Montmayeur A."/>
            <person name="Mulrain L."/>
            <person name="Navidi A."/>
            <person name="Naylor J."/>
            <person name="Negash T."/>
            <person name="Nguyen T."/>
            <person name="Nguyen N."/>
            <person name="Nicol R."/>
            <person name="Norbu C."/>
            <person name="Norbu N."/>
            <person name="Novod N."/>
            <person name="O'Neill B."/>
            <person name="Osman S."/>
            <person name="Markiewicz E."/>
            <person name="Oyono O.L."/>
            <person name="Patti C."/>
            <person name="Phunkhang P."/>
            <person name="Pierre F."/>
            <person name="Priest M."/>
            <person name="Raghuraman S."/>
            <person name="Rege F."/>
            <person name="Reyes R."/>
            <person name="Rise C."/>
            <person name="Rogov P."/>
            <person name="Ross K."/>
            <person name="Ryan E."/>
            <person name="Settipalli S."/>
            <person name="Shea T."/>
            <person name="Sherpa N."/>
            <person name="Shi L."/>
            <person name="Shih D."/>
            <person name="Sparrow T."/>
            <person name="Spaulding J."/>
            <person name="Stalker J."/>
            <person name="Stange-Thomann N."/>
            <person name="Stavropoulos S."/>
            <person name="Stone C."/>
            <person name="Strader C."/>
            <person name="Tesfaye S."/>
            <person name="Thomson T."/>
            <person name="Thoulutsang Y."/>
            <person name="Thoulutsang D."/>
            <person name="Topham K."/>
            <person name="Topping I."/>
            <person name="Tsamla T."/>
            <person name="Vassiliev H."/>
            <person name="Vo A."/>
            <person name="Wangchuk T."/>
            <person name="Wangdi T."/>
            <person name="Weiand M."/>
            <person name="Wilkinson J."/>
            <person name="Wilson A."/>
            <person name="Yadav S."/>
            <person name="Young G."/>
            <person name="Yu Q."/>
            <person name="Zembek L."/>
            <person name="Zhong D."/>
            <person name="Zimmer A."/>
            <person name="Zwirko Z."/>
            <person name="Jaffe D.B."/>
            <person name="Alvarez P."/>
            <person name="Brockman W."/>
            <person name="Butler J."/>
            <person name="Chin C."/>
            <person name="Gnerre S."/>
            <person name="Grabherr M."/>
            <person name="Kleber M."/>
            <person name="Mauceli E."/>
            <person name="MacCallum I."/>
        </authorList>
    </citation>
    <scope>NUCLEOTIDE SEQUENCE [LARGE SCALE GENOMIC DNA]</scope>
    <source>
        <strain evidence="4">Rob3c</strain>
        <strain evidence="6">Rob3c / Tucson 14021-0248.25</strain>
    </source>
</reference>